<organism evidence="2 3">
    <name type="scientific">Megasphaera massiliensis</name>
    <dbReference type="NCBI Taxonomy" id="1232428"/>
    <lineage>
        <taxon>Bacteria</taxon>
        <taxon>Bacillati</taxon>
        <taxon>Bacillota</taxon>
        <taxon>Negativicutes</taxon>
        <taxon>Veillonellales</taxon>
        <taxon>Veillonellaceae</taxon>
        <taxon>Megasphaera</taxon>
    </lineage>
</organism>
<evidence type="ECO:0000259" key="1">
    <source>
        <dbReference type="Pfam" id="PF00814"/>
    </source>
</evidence>
<dbReference type="CDD" id="cd24032">
    <property type="entry name" value="ASKHA_NBD_TsaB"/>
    <property type="match status" value="1"/>
</dbReference>
<evidence type="ECO:0000313" key="3">
    <source>
        <dbReference type="Proteomes" id="UP001206692"/>
    </source>
</evidence>
<sequence length="236" mass="25416">MLLAIETSSLVSSVALLHDDTLRAELTIQARLTHSEQLMPHIADMLVKASVAKSQIDGVAVSIGPGSFTGLRIGLATTKGLSFAWNVPIVGVTTPISLAYNFVGTSDRVCTLIDAQKGNVYAGVYRWDRTNLLTEKDIYIAPLTEVLDTLEAEGQPVVFCGDGSLKGRGKIEGRNSLFRMAPPTMVIPRAGSVAMAANSRFAAGDYDDCMTLTPSYLRRSEAEVLWEKRHGSAPCQ</sequence>
<dbReference type="InterPro" id="IPR022496">
    <property type="entry name" value="T6A_TsaB"/>
</dbReference>
<keyword evidence="2" id="KW-0012">Acyltransferase</keyword>
<dbReference type="PANTHER" id="PTHR11735:SF11">
    <property type="entry name" value="TRNA THREONYLCARBAMOYLADENOSINE BIOSYNTHESIS PROTEIN TSAB"/>
    <property type="match status" value="1"/>
</dbReference>
<name>A0ABT1SUS4_9FIRM</name>
<dbReference type="InterPro" id="IPR000905">
    <property type="entry name" value="Gcp-like_dom"/>
</dbReference>
<dbReference type="Pfam" id="PF00814">
    <property type="entry name" value="TsaD"/>
    <property type="match status" value="1"/>
</dbReference>
<dbReference type="SUPFAM" id="SSF53067">
    <property type="entry name" value="Actin-like ATPase domain"/>
    <property type="match status" value="2"/>
</dbReference>
<protein>
    <submittedName>
        <fullName evidence="2">tRNA (Adenosine(37)-N6)-threonylcarbamoyltransferase complex dimerization subunit type 1 TsaB</fullName>
        <ecNumber evidence="2">2.3.1.234</ecNumber>
    </submittedName>
</protein>
<dbReference type="GO" id="GO:0061711">
    <property type="term" value="F:tRNA N(6)-L-threonylcarbamoyladenine synthase activity"/>
    <property type="evidence" value="ECO:0007669"/>
    <property type="project" value="UniProtKB-EC"/>
</dbReference>
<dbReference type="EMBL" id="JANGEW010000033">
    <property type="protein sequence ID" value="MCQ5343628.1"/>
    <property type="molecule type" value="Genomic_DNA"/>
</dbReference>
<evidence type="ECO:0000313" key="2">
    <source>
        <dbReference type="EMBL" id="MCQ5343628.1"/>
    </source>
</evidence>
<dbReference type="EC" id="2.3.1.234" evidence="2"/>
<feature type="domain" description="Gcp-like" evidence="1">
    <location>
        <begin position="31"/>
        <end position="226"/>
    </location>
</feature>
<dbReference type="PANTHER" id="PTHR11735">
    <property type="entry name" value="TRNA N6-ADENOSINE THREONYLCARBAMOYLTRANSFERASE"/>
    <property type="match status" value="1"/>
</dbReference>
<dbReference type="Gene3D" id="3.30.420.40">
    <property type="match status" value="2"/>
</dbReference>
<gene>
    <name evidence="2" type="primary">tsaB</name>
    <name evidence="2" type="ORF">NE675_11420</name>
</gene>
<dbReference type="Proteomes" id="UP001206692">
    <property type="component" value="Unassembled WGS sequence"/>
</dbReference>
<keyword evidence="2" id="KW-0808">Transferase</keyword>
<dbReference type="InterPro" id="IPR043129">
    <property type="entry name" value="ATPase_NBD"/>
</dbReference>
<dbReference type="RefSeq" id="WP_062411995.1">
    <property type="nucleotide sequence ID" value="NZ_JAJCIO010000037.1"/>
</dbReference>
<reference evidence="2 3" key="1">
    <citation type="submission" date="2022-06" db="EMBL/GenBank/DDBJ databases">
        <title>Isolation of gut microbiota from human fecal samples.</title>
        <authorList>
            <person name="Pamer E.G."/>
            <person name="Barat B."/>
            <person name="Waligurski E."/>
            <person name="Medina S."/>
            <person name="Paddock L."/>
            <person name="Mostad J."/>
        </authorList>
    </citation>
    <scope>NUCLEOTIDE SEQUENCE [LARGE SCALE GENOMIC DNA]</scope>
    <source>
        <strain evidence="2 3">DFI.1.1</strain>
    </source>
</reference>
<proteinExistence type="predicted"/>
<accession>A0ABT1SUS4</accession>
<keyword evidence="3" id="KW-1185">Reference proteome</keyword>
<dbReference type="NCBIfam" id="TIGR03725">
    <property type="entry name" value="T6A_YeaZ"/>
    <property type="match status" value="1"/>
</dbReference>
<comment type="caution">
    <text evidence="2">The sequence shown here is derived from an EMBL/GenBank/DDBJ whole genome shotgun (WGS) entry which is preliminary data.</text>
</comment>